<dbReference type="Pfam" id="PF05922">
    <property type="entry name" value="Inhibitor_I9"/>
    <property type="match status" value="1"/>
</dbReference>
<evidence type="ECO:0000256" key="6">
    <source>
        <dbReference type="PIRSR" id="PIRSR615500-1"/>
    </source>
</evidence>
<feature type="domain" description="Peptidase S8/S53" evidence="8">
    <location>
        <begin position="105"/>
        <end position="478"/>
    </location>
</feature>
<dbReference type="InterPro" id="IPR034197">
    <property type="entry name" value="Peptidases_S8_3"/>
</dbReference>
<evidence type="ECO:0000259" key="9">
    <source>
        <dbReference type="Pfam" id="PF05922"/>
    </source>
</evidence>
<dbReference type="CDD" id="cd02120">
    <property type="entry name" value="PA_subtilisin_like"/>
    <property type="match status" value="1"/>
</dbReference>
<dbReference type="AlphaFoldDB" id="A0AA38LMC6"/>
<comment type="similarity">
    <text evidence="1 7">Belongs to the peptidase S8 family.</text>
</comment>
<dbReference type="Gene3D" id="3.30.70.80">
    <property type="entry name" value="Peptidase S8 propeptide/proteinase inhibitor I9"/>
    <property type="match status" value="1"/>
</dbReference>
<keyword evidence="3" id="KW-0732">Signal</keyword>
<dbReference type="InterPro" id="IPR015500">
    <property type="entry name" value="Peptidase_S8_subtilisin-rel"/>
</dbReference>
<feature type="domain" description="Subtilisin-like protease fibronectin type-III" evidence="10">
    <location>
        <begin position="774"/>
        <end position="869"/>
    </location>
</feature>
<keyword evidence="12" id="KW-1185">Reference proteome</keyword>
<keyword evidence="4 7" id="KW-0378">Hydrolase</keyword>
<feature type="active site" description="Charge relay system" evidence="6 7">
    <location>
        <position position="662"/>
    </location>
</feature>
<accession>A0AA38LMC6</accession>
<evidence type="ECO:0000256" key="5">
    <source>
        <dbReference type="ARBA" id="ARBA00022825"/>
    </source>
</evidence>
<dbReference type="InterPro" id="IPR037045">
    <property type="entry name" value="S8pro/Inhibitor_I9_sf"/>
</dbReference>
<dbReference type="PROSITE" id="PS51892">
    <property type="entry name" value="SUBTILASE"/>
    <property type="match status" value="1"/>
</dbReference>
<dbReference type="FunFam" id="2.60.40.2310:FF:000001">
    <property type="entry name" value="Subtilisin-like protease SBT1.5"/>
    <property type="match status" value="1"/>
</dbReference>
<gene>
    <name evidence="11" type="ORF">KI387_006795</name>
</gene>
<dbReference type="EMBL" id="JAHRHJ020000002">
    <property type="protein sequence ID" value="KAH9326617.1"/>
    <property type="molecule type" value="Genomic_DNA"/>
</dbReference>
<dbReference type="InterPro" id="IPR041469">
    <property type="entry name" value="Subtilisin-like_FN3"/>
</dbReference>
<dbReference type="Proteomes" id="UP000824469">
    <property type="component" value="Unassembled WGS sequence"/>
</dbReference>
<organism evidence="11 12">
    <name type="scientific">Taxus chinensis</name>
    <name type="common">Chinese yew</name>
    <name type="synonym">Taxus wallichiana var. chinensis</name>
    <dbReference type="NCBI Taxonomy" id="29808"/>
    <lineage>
        <taxon>Eukaryota</taxon>
        <taxon>Viridiplantae</taxon>
        <taxon>Streptophyta</taxon>
        <taxon>Embryophyta</taxon>
        <taxon>Tracheophyta</taxon>
        <taxon>Spermatophyta</taxon>
        <taxon>Pinopsida</taxon>
        <taxon>Pinidae</taxon>
        <taxon>Conifers II</taxon>
        <taxon>Cupressales</taxon>
        <taxon>Taxaceae</taxon>
        <taxon>Taxus</taxon>
    </lineage>
</organism>
<dbReference type="PANTHER" id="PTHR10795">
    <property type="entry name" value="PROPROTEIN CONVERTASE SUBTILISIN/KEXIN"/>
    <property type="match status" value="1"/>
</dbReference>
<evidence type="ECO:0000256" key="2">
    <source>
        <dbReference type="ARBA" id="ARBA00022670"/>
    </source>
</evidence>
<dbReference type="Pfam" id="PF17766">
    <property type="entry name" value="fn3_6"/>
    <property type="match status" value="1"/>
</dbReference>
<protein>
    <submittedName>
        <fullName evidence="11">Uncharacterized protein</fullName>
    </submittedName>
</protein>
<dbReference type="InterPro" id="IPR023828">
    <property type="entry name" value="Peptidase_S8_Ser-AS"/>
</dbReference>
<dbReference type="FunFam" id="3.30.70.80:FF:000002">
    <property type="entry name" value="Subtilisin-like protease SBT5.3"/>
    <property type="match status" value="1"/>
</dbReference>
<feature type="non-terminal residue" evidence="11">
    <location>
        <position position="1"/>
    </location>
</feature>
<dbReference type="FunFam" id="3.40.50.200:FF:000006">
    <property type="entry name" value="Subtilisin-like protease SBT1.5"/>
    <property type="match status" value="1"/>
</dbReference>
<dbReference type="InterPro" id="IPR045051">
    <property type="entry name" value="SBT"/>
</dbReference>
<dbReference type="OMA" id="QTTCQHT"/>
<evidence type="ECO:0000259" key="8">
    <source>
        <dbReference type="Pfam" id="PF00082"/>
    </source>
</evidence>
<dbReference type="GO" id="GO:0004252">
    <property type="term" value="F:serine-type endopeptidase activity"/>
    <property type="evidence" value="ECO:0007669"/>
    <property type="project" value="UniProtKB-UniRule"/>
</dbReference>
<evidence type="ECO:0000256" key="4">
    <source>
        <dbReference type="ARBA" id="ARBA00022801"/>
    </source>
</evidence>
<dbReference type="PRINTS" id="PR00723">
    <property type="entry name" value="SUBTILISIN"/>
</dbReference>
<dbReference type="InterPro" id="IPR010259">
    <property type="entry name" value="S8pro/Inhibitor_I9"/>
</dbReference>
<feature type="active site" description="Charge relay system" evidence="6 7">
    <location>
        <position position="114"/>
    </location>
</feature>
<dbReference type="CDD" id="cd04852">
    <property type="entry name" value="Peptidases_S8_3"/>
    <property type="match status" value="1"/>
</dbReference>
<keyword evidence="5 7" id="KW-0720">Serine protease</keyword>
<evidence type="ECO:0000256" key="7">
    <source>
        <dbReference type="PROSITE-ProRule" id="PRU01240"/>
    </source>
</evidence>
<feature type="active site" description="Charge relay system" evidence="6 7">
    <location>
        <position position="189"/>
    </location>
</feature>
<evidence type="ECO:0000313" key="11">
    <source>
        <dbReference type="EMBL" id="KAH9326617.1"/>
    </source>
</evidence>
<dbReference type="Gene3D" id="3.40.50.200">
    <property type="entry name" value="Peptidase S8/S53 domain"/>
    <property type="match status" value="2"/>
</dbReference>
<evidence type="ECO:0000256" key="3">
    <source>
        <dbReference type="ARBA" id="ARBA00022729"/>
    </source>
</evidence>
<feature type="domain" description="Peptidase S8/S53" evidence="8">
    <location>
        <begin position="653"/>
        <end position="698"/>
    </location>
</feature>
<dbReference type="PROSITE" id="PS00138">
    <property type="entry name" value="SUBTILASE_SER"/>
    <property type="match status" value="1"/>
</dbReference>
<reference evidence="11 12" key="1">
    <citation type="journal article" date="2021" name="Nat. Plants">
        <title>The Taxus genome provides insights into paclitaxel biosynthesis.</title>
        <authorList>
            <person name="Xiong X."/>
            <person name="Gou J."/>
            <person name="Liao Q."/>
            <person name="Li Y."/>
            <person name="Zhou Q."/>
            <person name="Bi G."/>
            <person name="Li C."/>
            <person name="Du R."/>
            <person name="Wang X."/>
            <person name="Sun T."/>
            <person name="Guo L."/>
            <person name="Liang H."/>
            <person name="Lu P."/>
            <person name="Wu Y."/>
            <person name="Zhang Z."/>
            <person name="Ro D.K."/>
            <person name="Shang Y."/>
            <person name="Huang S."/>
            <person name="Yan J."/>
        </authorList>
    </citation>
    <scope>NUCLEOTIDE SEQUENCE [LARGE SCALE GENOMIC DNA]</scope>
    <source>
        <strain evidence="11">Ta-2019</strain>
    </source>
</reference>
<dbReference type="InterPro" id="IPR036852">
    <property type="entry name" value="Peptidase_S8/S53_dom_sf"/>
</dbReference>
<comment type="caution">
    <text evidence="11">The sequence shown here is derived from an EMBL/GenBank/DDBJ whole genome shotgun (WGS) entry which is preliminary data.</text>
</comment>
<keyword evidence="2 7" id="KW-0645">Protease</keyword>
<dbReference type="SUPFAM" id="SSF52743">
    <property type="entry name" value="Subtilisin-like"/>
    <property type="match status" value="1"/>
</dbReference>
<evidence type="ECO:0000313" key="12">
    <source>
        <dbReference type="Proteomes" id="UP000824469"/>
    </source>
</evidence>
<feature type="domain" description="Inhibitor I9" evidence="9">
    <location>
        <begin position="1"/>
        <end position="80"/>
    </location>
</feature>
<name>A0AA38LMC6_TAXCH</name>
<dbReference type="GO" id="GO:0006508">
    <property type="term" value="P:proteolysis"/>
    <property type="evidence" value="ECO:0007669"/>
    <property type="project" value="UniProtKB-KW"/>
</dbReference>
<evidence type="ECO:0000256" key="1">
    <source>
        <dbReference type="ARBA" id="ARBA00011073"/>
    </source>
</evidence>
<evidence type="ECO:0000259" key="10">
    <source>
        <dbReference type="Pfam" id="PF17766"/>
    </source>
</evidence>
<dbReference type="InterPro" id="IPR000209">
    <property type="entry name" value="Peptidase_S8/S53_dom"/>
</dbReference>
<dbReference type="Pfam" id="PF00082">
    <property type="entry name" value="Peptidase_S8"/>
    <property type="match status" value="2"/>
</dbReference>
<dbReference type="Gene3D" id="2.60.40.2310">
    <property type="match status" value="1"/>
</dbReference>
<proteinExistence type="inferred from homology"/>
<sequence>VHIVYMGQKQYEHPQLNQQLHHETLASLLGSKEAAHDSLVYSYKHSFSGFAAKLSHSQAKAIADFPGVACVLPNKILKLHTTHSWEFLQLTRKSPNGLLHNSREGADTIVGVIDTGIWPESQSFNDSYMAPIPSHWKGICQEGESFNSSNCNRKIIGARWYIKAYEAEFGSLNRSSVKEFLSPRDALGHGTHTSSTAAGDFVDNVSFMGLALGSARGGAPAARIATYKVCWATGDCSSADILAAFDDAIHDGVDVISVSLGSPPPLDAYFEDPIAVGSFHALEKGIVVVCSAGNSGPYSDTVTNTAPWLITVAASTIDRSFPIAFTLGNNQTFKGQALYTEEHREKSYSLVFAEDIATRDAVTSKARTCEADSLNATLAKGKFVLCFQTRTQKSSAAAALNVYNAQGIGVIYAQIRTTTIVSSPLIPCVQVDFEVGTSILSYIQASRYPVLRLAATETAFKKTIAPQIPFFSSRGPSSLSPSILKLHNLDLCKEASWSEPPLMESPYIMDFLSSQKTGLEVLQCILVYLFGLDARYDHYSFCQICLELELGLIPCIHISFEQGRPQLEWNLCGWLGAVKVAELTSNYDPVDFVLGSHLSGAFYFATSSKKLRYFLIAYKICFCQTLPHQGSISWRAWTPVSPPSDMQNDRRIVNFNIESGTSMACPHVSGIVSLLKALHPRWSPAAIRSALVTTASQTDKYALTIVAEGAPQKIADPFDYGGGHVNPNKAADPGLVYDMNPENYIPFLCKMGYNTSSIRLITGKSIVCSRNSSELNLPTISIPNLKGKLTLTRTVTNVGPECSLYKVHVQSPPGVQVKVKPKVLSFTPTVRKLSFKVVFETGLNLEGVYSFGAFVWSDGVHSVRTPIAVRTVEHDSFS</sequence>